<dbReference type="InterPro" id="IPR000073">
    <property type="entry name" value="AB_hydrolase_1"/>
</dbReference>
<evidence type="ECO:0000256" key="2">
    <source>
        <dbReference type="SAM" id="MobiDB-lite"/>
    </source>
</evidence>
<dbReference type="GO" id="GO:0016787">
    <property type="term" value="F:hydrolase activity"/>
    <property type="evidence" value="ECO:0007669"/>
    <property type="project" value="UniProtKB-KW"/>
</dbReference>
<evidence type="ECO:0000313" key="5">
    <source>
        <dbReference type="Proteomes" id="UP000732399"/>
    </source>
</evidence>
<evidence type="ECO:0000259" key="3">
    <source>
        <dbReference type="Pfam" id="PF00561"/>
    </source>
</evidence>
<dbReference type="InterPro" id="IPR029058">
    <property type="entry name" value="AB_hydrolase_fold"/>
</dbReference>
<protein>
    <submittedName>
        <fullName evidence="4">Alpha/beta hydrolase</fullName>
    </submittedName>
</protein>
<name>A0ABX1CQ30_9SPHN</name>
<dbReference type="InterPro" id="IPR000639">
    <property type="entry name" value="Epox_hydrolase-like"/>
</dbReference>
<dbReference type="PANTHER" id="PTHR43329">
    <property type="entry name" value="EPOXIDE HYDROLASE"/>
    <property type="match status" value="1"/>
</dbReference>
<evidence type="ECO:0000256" key="1">
    <source>
        <dbReference type="ARBA" id="ARBA00022801"/>
    </source>
</evidence>
<dbReference type="EMBL" id="JAAVJH010000012">
    <property type="protein sequence ID" value="NJR80014.1"/>
    <property type="molecule type" value="Genomic_DNA"/>
</dbReference>
<dbReference type="Gene3D" id="3.40.50.1820">
    <property type="entry name" value="alpha/beta hydrolase"/>
    <property type="match status" value="1"/>
</dbReference>
<feature type="region of interest" description="Disordered" evidence="2">
    <location>
        <begin position="1"/>
        <end position="29"/>
    </location>
</feature>
<keyword evidence="1 4" id="KW-0378">Hydrolase</keyword>
<keyword evidence="5" id="KW-1185">Reference proteome</keyword>
<comment type="caution">
    <text evidence="4">The sequence shown here is derived from an EMBL/GenBank/DDBJ whole genome shotgun (WGS) entry which is preliminary data.</text>
</comment>
<reference evidence="4 5" key="1">
    <citation type="submission" date="2020-03" db="EMBL/GenBank/DDBJ databases">
        <authorList>
            <person name="Wang L."/>
            <person name="He N."/>
            <person name="Li Y."/>
            <person name="Fang Y."/>
            <person name="Zhang F."/>
        </authorList>
    </citation>
    <scope>NUCLEOTIDE SEQUENCE [LARGE SCALE GENOMIC DNA]</scope>
    <source>
        <strain evidence="4 5">36D10-4-7</strain>
    </source>
</reference>
<dbReference type="SUPFAM" id="SSF53474">
    <property type="entry name" value="alpha/beta-Hydrolases"/>
    <property type="match status" value="1"/>
</dbReference>
<dbReference type="Proteomes" id="UP000732399">
    <property type="component" value="Unassembled WGS sequence"/>
</dbReference>
<proteinExistence type="predicted"/>
<dbReference type="PRINTS" id="PR00412">
    <property type="entry name" value="EPOXHYDRLASE"/>
</dbReference>
<gene>
    <name evidence="4" type="ORF">HBH26_15630</name>
</gene>
<evidence type="ECO:0000313" key="4">
    <source>
        <dbReference type="EMBL" id="NJR80014.1"/>
    </source>
</evidence>
<sequence>MRGRRRIGPALAPSGALVQPRPTRPSRRRKAVEAVSVAADSVASRVVAANGVEFHLLEIGAGPLVLCLHGFPDHARSFVPLMRRLAAAGYRVVAPNLRGFWPTGPAPDGCYLPWATGGDAVALVQGLGVEKAAALVGHDWGAAAAYAAARTAPERFARLVAMSVPEGGRVGAAMVADPVQQKRSWYMYFFQMPIAEAALAHHDFALVDRLWEDWSPGYALPAEAREDLKAMFRQPGVPSQLLAYYRQAFSPVTARPEWTERSSALRGPITVPTLYLHGRDDGCIGPEVSDGMEASFAAGLTREVIEGGHFLQLERPDLVADRILAFLEA</sequence>
<dbReference type="PRINTS" id="PR00111">
    <property type="entry name" value="ABHYDROLASE"/>
</dbReference>
<dbReference type="Pfam" id="PF00561">
    <property type="entry name" value="Abhydrolase_1"/>
    <property type="match status" value="1"/>
</dbReference>
<accession>A0ABX1CQ30</accession>
<organism evidence="4 5">
    <name type="scientific">Sphingomonas corticis</name>
    <dbReference type="NCBI Taxonomy" id="2722791"/>
    <lineage>
        <taxon>Bacteria</taxon>
        <taxon>Pseudomonadati</taxon>
        <taxon>Pseudomonadota</taxon>
        <taxon>Alphaproteobacteria</taxon>
        <taxon>Sphingomonadales</taxon>
        <taxon>Sphingomonadaceae</taxon>
        <taxon>Sphingomonas</taxon>
    </lineage>
</organism>
<feature type="domain" description="AB hydrolase-1" evidence="3">
    <location>
        <begin position="63"/>
        <end position="316"/>
    </location>
</feature>